<protein>
    <submittedName>
        <fullName evidence="3">Uncharacterized protein</fullName>
    </submittedName>
</protein>
<dbReference type="AlphaFoldDB" id="F9X7T9"/>
<gene>
    <name evidence="3" type="ORF">MYCGRDRAFT_91670</name>
</gene>
<feature type="compositionally biased region" description="Polar residues" evidence="2">
    <location>
        <begin position="1"/>
        <end position="10"/>
    </location>
</feature>
<feature type="coiled-coil region" evidence="1">
    <location>
        <begin position="107"/>
        <end position="141"/>
    </location>
</feature>
<accession>F9X7T9</accession>
<reference evidence="3 4" key="1">
    <citation type="journal article" date="2011" name="PLoS Genet.">
        <title>Finished genome of the fungal wheat pathogen Mycosphaerella graminicola reveals dispensome structure, chromosome plasticity, and stealth pathogenesis.</title>
        <authorList>
            <person name="Goodwin S.B."/>
            <person name="Ben M'barek S."/>
            <person name="Dhillon B."/>
            <person name="Wittenberg A.H.J."/>
            <person name="Crane C.F."/>
            <person name="Hane J.K."/>
            <person name="Foster A.J."/>
            <person name="Van der Lee T.A.J."/>
            <person name="Grimwood J."/>
            <person name="Aerts A."/>
            <person name="Antoniw J."/>
            <person name="Bailey A."/>
            <person name="Bluhm B."/>
            <person name="Bowler J."/>
            <person name="Bristow J."/>
            <person name="van der Burgt A."/>
            <person name="Canto-Canche B."/>
            <person name="Churchill A.C.L."/>
            <person name="Conde-Ferraez L."/>
            <person name="Cools H.J."/>
            <person name="Coutinho P.M."/>
            <person name="Csukai M."/>
            <person name="Dehal P."/>
            <person name="De Wit P."/>
            <person name="Donzelli B."/>
            <person name="van de Geest H.C."/>
            <person name="van Ham R.C.H.J."/>
            <person name="Hammond-Kosack K.E."/>
            <person name="Henrissat B."/>
            <person name="Kilian A."/>
            <person name="Kobayashi A.K."/>
            <person name="Koopmann E."/>
            <person name="Kourmpetis Y."/>
            <person name="Kuzniar A."/>
            <person name="Lindquist E."/>
            <person name="Lombard V."/>
            <person name="Maliepaard C."/>
            <person name="Martins N."/>
            <person name="Mehrabi R."/>
            <person name="Nap J.P.H."/>
            <person name="Ponomarenko A."/>
            <person name="Rudd J.J."/>
            <person name="Salamov A."/>
            <person name="Schmutz J."/>
            <person name="Schouten H.J."/>
            <person name="Shapiro H."/>
            <person name="Stergiopoulos I."/>
            <person name="Torriani S.F.F."/>
            <person name="Tu H."/>
            <person name="de Vries R.P."/>
            <person name="Waalwijk C."/>
            <person name="Ware S.B."/>
            <person name="Wiebenga A."/>
            <person name="Zwiers L.-H."/>
            <person name="Oliver R.P."/>
            <person name="Grigoriev I.V."/>
            <person name="Kema G.H.J."/>
        </authorList>
    </citation>
    <scope>NUCLEOTIDE SEQUENCE [LARGE SCALE GENOMIC DNA]</scope>
    <source>
        <strain evidence="4">CBS 115943 / IPO323</strain>
    </source>
</reference>
<evidence type="ECO:0000256" key="2">
    <source>
        <dbReference type="SAM" id="MobiDB-lite"/>
    </source>
</evidence>
<dbReference type="RefSeq" id="XP_003853815.1">
    <property type="nucleotide sequence ID" value="XM_003853767.1"/>
</dbReference>
<evidence type="ECO:0000313" key="3">
    <source>
        <dbReference type="EMBL" id="EGP88791.1"/>
    </source>
</evidence>
<evidence type="ECO:0000256" key="1">
    <source>
        <dbReference type="SAM" id="Coils"/>
    </source>
</evidence>
<organism evidence="3 4">
    <name type="scientific">Zymoseptoria tritici (strain CBS 115943 / IPO323)</name>
    <name type="common">Speckled leaf blotch fungus</name>
    <name type="synonym">Septoria tritici</name>
    <dbReference type="NCBI Taxonomy" id="336722"/>
    <lineage>
        <taxon>Eukaryota</taxon>
        <taxon>Fungi</taxon>
        <taxon>Dikarya</taxon>
        <taxon>Ascomycota</taxon>
        <taxon>Pezizomycotina</taxon>
        <taxon>Dothideomycetes</taxon>
        <taxon>Dothideomycetidae</taxon>
        <taxon>Mycosphaerellales</taxon>
        <taxon>Mycosphaerellaceae</taxon>
        <taxon>Zymoseptoria</taxon>
    </lineage>
</organism>
<feature type="compositionally biased region" description="Basic and acidic residues" evidence="2">
    <location>
        <begin position="27"/>
        <end position="37"/>
    </location>
</feature>
<dbReference type="HOGENOM" id="CLU_1612117_0_0_1"/>
<evidence type="ECO:0000313" key="4">
    <source>
        <dbReference type="Proteomes" id="UP000008062"/>
    </source>
</evidence>
<feature type="compositionally biased region" description="Basic and acidic residues" evidence="2">
    <location>
        <begin position="44"/>
        <end position="59"/>
    </location>
</feature>
<dbReference type="EMBL" id="CM001198">
    <property type="protein sequence ID" value="EGP88791.1"/>
    <property type="molecule type" value="Genomic_DNA"/>
</dbReference>
<dbReference type="KEGG" id="ztr:MYCGRDRAFT_91670"/>
<sequence length="165" mass="18946">MSQNTMQGNQHPRAPSTHRAKSAMRARPPEQQEVTKIEDEDDLDKMIRKQYEHKGNAKEEDNEDSLSELPLPSKEMRNALGQHTSPFDLVDFIPFVEGGRGRFYDVLFRAKLMLNRIRNANADLERKIKELTKYNGSLTNKVNKHEARAGKIKAFIEGIQRDIAT</sequence>
<feature type="region of interest" description="Disordered" evidence="2">
    <location>
        <begin position="1"/>
        <end position="79"/>
    </location>
</feature>
<name>F9X7T9_ZYMTI</name>
<dbReference type="VEuPathDB" id="FungiDB:ZTRI_3.474"/>
<proteinExistence type="predicted"/>
<keyword evidence="4" id="KW-1185">Reference proteome</keyword>
<dbReference type="Proteomes" id="UP000008062">
    <property type="component" value="Chromosome 3"/>
</dbReference>
<dbReference type="InParanoid" id="F9X7T9"/>
<keyword evidence="1" id="KW-0175">Coiled coil</keyword>
<dbReference type="GeneID" id="13395633"/>